<proteinExistence type="predicted"/>
<sequence length="112" mass="13085">MVRGRTIRFYRNSINEYLGDLITLLDGELCAYARYLDHGSWNIEEISESILLEGRSVQLNSSEVPIRFLREDMKPSSQVILLLILHNIKPRNHTSFIPLETSYLLYFILNNI</sequence>
<feature type="domain" description="Putative plant transposon protein" evidence="1">
    <location>
        <begin position="1"/>
        <end position="110"/>
    </location>
</feature>
<evidence type="ECO:0000313" key="3">
    <source>
        <dbReference type="Proteomes" id="UP001058974"/>
    </source>
</evidence>
<keyword evidence="3" id="KW-1185">Reference proteome</keyword>
<evidence type="ECO:0000259" key="1">
    <source>
        <dbReference type="Pfam" id="PF20167"/>
    </source>
</evidence>
<gene>
    <name evidence="2" type="ORF">KIW84_015155</name>
</gene>
<accession>A0A9D5BQ02</accession>
<organism evidence="2 3">
    <name type="scientific">Pisum sativum</name>
    <name type="common">Garden pea</name>
    <name type="synonym">Lathyrus oleraceus</name>
    <dbReference type="NCBI Taxonomy" id="3888"/>
    <lineage>
        <taxon>Eukaryota</taxon>
        <taxon>Viridiplantae</taxon>
        <taxon>Streptophyta</taxon>
        <taxon>Embryophyta</taxon>
        <taxon>Tracheophyta</taxon>
        <taxon>Spermatophyta</taxon>
        <taxon>Magnoliopsida</taxon>
        <taxon>eudicotyledons</taxon>
        <taxon>Gunneridae</taxon>
        <taxon>Pentapetalae</taxon>
        <taxon>rosids</taxon>
        <taxon>fabids</taxon>
        <taxon>Fabales</taxon>
        <taxon>Fabaceae</taxon>
        <taxon>Papilionoideae</taxon>
        <taxon>50 kb inversion clade</taxon>
        <taxon>NPAAA clade</taxon>
        <taxon>Hologalegina</taxon>
        <taxon>IRL clade</taxon>
        <taxon>Fabeae</taxon>
        <taxon>Lathyrus</taxon>
    </lineage>
</organism>
<dbReference type="Gramene" id="Psat01G0515500-T1">
    <property type="protein sequence ID" value="KAI5447590.1"/>
    <property type="gene ID" value="KIW84_015155"/>
</dbReference>
<reference evidence="2 3" key="1">
    <citation type="journal article" date="2022" name="Nat. Genet.">
        <title>Improved pea reference genome and pan-genome highlight genomic features and evolutionary characteristics.</title>
        <authorList>
            <person name="Yang T."/>
            <person name="Liu R."/>
            <person name="Luo Y."/>
            <person name="Hu S."/>
            <person name="Wang D."/>
            <person name="Wang C."/>
            <person name="Pandey M.K."/>
            <person name="Ge S."/>
            <person name="Xu Q."/>
            <person name="Li N."/>
            <person name="Li G."/>
            <person name="Huang Y."/>
            <person name="Saxena R.K."/>
            <person name="Ji Y."/>
            <person name="Li M."/>
            <person name="Yan X."/>
            <person name="He Y."/>
            <person name="Liu Y."/>
            <person name="Wang X."/>
            <person name="Xiang C."/>
            <person name="Varshney R.K."/>
            <person name="Ding H."/>
            <person name="Gao S."/>
            <person name="Zong X."/>
        </authorList>
    </citation>
    <scope>NUCLEOTIDE SEQUENCE [LARGE SCALE GENOMIC DNA]</scope>
    <source>
        <strain evidence="2 3">cv. Zhongwan 6</strain>
    </source>
</reference>
<dbReference type="Pfam" id="PF20167">
    <property type="entry name" value="Transposase_32"/>
    <property type="match status" value="1"/>
</dbReference>
<dbReference type="InterPro" id="IPR046796">
    <property type="entry name" value="Transposase_32_dom"/>
</dbReference>
<evidence type="ECO:0000313" key="2">
    <source>
        <dbReference type="EMBL" id="KAI5447590.1"/>
    </source>
</evidence>
<dbReference type="EMBL" id="JAMSHJ010000001">
    <property type="protein sequence ID" value="KAI5447590.1"/>
    <property type="molecule type" value="Genomic_DNA"/>
</dbReference>
<comment type="caution">
    <text evidence="2">The sequence shown here is derived from an EMBL/GenBank/DDBJ whole genome shotgun (WGS) entry which is preliminary data.</text>
</comment>
<dbReference type="Proteomes" id="UP001058974">
    <property type="component" value="Chromosome 1"/>
</dbReference>
<dbReference type="AlphaFoldDB" id="A0A9D5BQ02"/>
<protein>
    <recommendedName>
        <fullName evidence="1">Putative plant transposon protein domain-containing protein</fullName>
    </recommendedName>
</protein>
<name>A0A9D5BQ02_PEA</name>